<organism evidence="2 3">
    <name type="scientific">Elysia crispata</name>
    <name type="common">lettuce slug</name>
    <dbReference type="NCBI Taxonomy" id="231223"/>
    <lineage>
        <taxon>Eukaryota</taxon>
        <taxon>Metazoa</taxon>
        <taxon>Spiralia</taxon>
        <taxon>Lophotrochozoa</taxon>
        <taxon>Mollusca</taxon>
        <taxon>Gastropoda</taxon>
        <taxon>Heterobranchia</taxon>
        <taxon>Euthyneura</taxon>
        <taxon>Panpulmonata</taxon>
        <taxon>Sacoglossa</taxon>
        <taxon>Placobranchoidea</taxon>
        <taxon>Plakobranchidae</taxon>
        <taxon>Elysia</taxon>
    </lineage>
</organism>
<evidence type="ECO:0000256" key="1">
    <source>
        <dbReference type="SAM" id="MobiDB-lite"/>
    </source>
</evidence>
<accession>A0AAE1ABX3</accession>
<dbReference type="AlphaFoldDB" id="A0AAE1ABX3"/>
<dbReference type="Proteomes" id="UP001283361">
    <property type="component" value="Unassembled WGS sequence"/>
</dbReference>
<evidence type="ECO:0000313" key="3">
    <source>
        <dbReference type="Proteomes" id="UP001283361"/>
    </source>
</evidence>
<dbReference type="EMBL" id="JAWDGP010002216">
    <property type="protein sequence ID" value="KAK3784747.1"/>
    <property type="molecule type" value="Genomic_DNA"/>
</dbReference>
<proteinExistence type="predicted"/>
<protein>
    <submittedName>
        <fullName evidence="2">Uncharacterized protein</fullName>
    </submittedName>
</protein>
<evidence type="ECO:0000313" key="2">
    <source>
        <dbReference type="EMBL" id="KAK3784747.1"/>
    </source>
</evidence>
<sequence>MLPLNSVVHAMSMIVSRNKALCPDAAVGSPPLTPIKNSYPHQTPPGSTAALRSLGYPPSGDVRVDLFRAPPTSQMTVFIATSKDCQSHAGLHRTVNMNMIKKQTSK</sequence>
<keyword evidence="3" id="KW-1185">Reference proteome</keyword>
<reference evidence="2" key="1">
    <citation type="journal article" date="2023" name="G3 (Bethesda)">
        <title>A reference genome for the long-term kleptoplast-retaining sea slug Elysia crispata morphotype clarki.</title>
        <authorList>
            <person name="Eastman K.E."/>
            <person name="Pendleton A.L."/>
            <person name="Shaikh M.A."/>
            <person name="Suttiyut T."/>
            <person name="Ogas R."/>
            <person name="Tomko P."/>
            <person name="Gavelis G."/>
            <person name="Widhalm J.R."/>
            <person name="Wisecaver J.H."/>
        </authorList>
    </citation>
    <scope>NUCLEOTIDE SEQUENCE</scope>
    <source>
        <strain evidence="2">ECLA1</strain>
    </source>
</reference>
<name>A0AAE1ABX3_9GAST</name>
<gene>
    <name evidence="2" type="ORF">RRG08_032200</name>
</gene>
<comment type="caution">
    <text evidence="2">The sequence shown here is derived from an EMBL/GenBank/DDBJ whole genome shotgun (WGS) entry which is preliminary data.</text>
</comment>
<feature type="region of interest" description="Disordered" evidence="1">
    <location>
        <begin position="33"/>
        <end position="53"/>
    </location>
</feature>
<feature type="compositionally biased region" description="Polar residues" evidence="1">
    <location>
        <begin position="35"/>
        <end position="46"/>
    </location>
</feature>